<evidence type="ECO:0000313" key="3">
    <source>
        <dbReference type="Proteomes" id="UP000799771"/>
    </source>
</evidence>
<gene>
    <name evidence="2" type="ORF">P153DRAFT_360046</name>
</gene>
<organism evidence="2 3">
    <name type="scientific">Dothidotthia symphoricarpi CBS 119687</name>
    <dbReference type="NCBI Taxonomy" id="1392245"/>
    <lineage>
        <taxon>Eukaryota</taxon>
        <taxon>Fungi</taxon>
        <taxon>Dikarya</taxon>
        <taxon>Ascomycota</taxon>
        <taxon>Pezizomycotina</taxon>
        <taxon>Dothideomycetes</taxon>
        <taxon>Pleosporomycetidae</taxon>
        <taxon>Pleosporales</taxon>
        <taxon>Dothidotthiaceae</taxon>
        <taxon>Dothidotthia</taxon>
    </lineage>
</organism>
<keyword evidence="1" id="KW-0472">Membrane</keyword>
<protein>
    <submittedName>
        <fullName evidence="2">Uncharacterized protein</fullName>
    </submittedName>
</protein>
<reference evidence="2" key="1">
    <citation type="journal article" date="2020" name="Stud. Mycol.">
        <title>101 Dothideomycetes genomes: a test case for predicting lifestyles and emergence of pathogens.</title>
        <authorList>
            <person name="Haridas S."/>
            <person name="Albert R."/>
            <person name="Binder M."/>
            <person name="Bloem J."/>
            <person name="Labutti K."/>
            <person name="Salamov A."/>
            <person name="Andreopoulos B."/>
            <person name="Baker S."/>
            <person name="Barry K."/>
            <person name="Bills G."/>
            <person name="Bluhm B."/>
            <person name="Cannon C."/>
            <person name="Castanera R."/>
            <person name="Culley D."/>
            <person name="Daum C."/>
            <person name="Ezra D."/>
            <person name="Gonzalez J."/>
            <person name="Henrissat B."/>
            <person name="Kuo A."/>
            <person name="Liang C."/>
            <person name="Lipzen A."/>
            <person name="Lutzoni F."/>
            <person name="Magnuson J."/>
            <person name="Mondo S."/>
            <person name="Nolan M."/>
            <person name="Ohm R."/>
            <person name="Pangilinan J."/>
            <person name="Park H.-J."/>
            <person name="Ramirez L."/>
            <person name="Alfaro M."/>
            <person name="Sun H."/>
            <person name="Tritt A."/>
            <person name="Yoshinaga Y."/>
            <person name="Zwiers L.-H."/>
            <person name="Turgeon B."/>
            <person name="Goodwin S."/>
            <person name="Spatafora J."/>
            <person name="Crous P."/>
            <person name="Grigoriev I."/>
        </authorList>
    </citation>
    <scope>NUCLEOTIDE SEQUENCE</scope>
    <source>
        <strain evidence="2">CBS 119687</strain>
    </source>
</reference>
<feature type="transmembrane region" description="Helical" evidence="1">
    <location>
        <begin position="34"/>
        <end position="61"/>
    </location>
</feature>
<dbReference type="AlphaFoldDB" id="A0A6A6A4M0"/>
<name>A0A6A6A4M0_9PLEO</name>
<keyword evidence="1" id="KW-0812">Transmembrane</keyword>
<dbReference type="RefSeq" id="XP_033520100.1">
    <property type="nucleotide sequence ID" value="XM_033666898.1"/>
</dbReference>
<evidence type="ECO:0000256" key="1">
    <source>
        <dbReference type="SAM" id="Phobius"/>
    </source>
</evidence>
<proteinExistence type="predicted"/>
<keyword evidence="3" id="KW-1185">Reference proteome</keyword>
<accession>A0A6A6A4M0</accession>
<keyword evidence="1" id="KW-1133">Transmembrane helix</keyword>
<dbReference type="Proteomes" id="UP000799771">
    <property type="component" value="Unassembled WGS sequence"/>
</dbReference>
<dbReference type="GeneID" id="54407330"/>
<sequence>MLAIGLDLISTLLARSLSRNYIKYKRVKVEFYYIRSLALAYLLVSKLYFKIITINTCFLIFRLIKNSLIEVSYISNLSSTYNLDIALSSKVESVYYYVYILPYYR</sequence>
<evidence type="ECO:0000313" key="2">
    <source>
        <dbReference type="EMBL" id="KAF2125708.1"/>
    </source>
</evidence>
<dbReference type="EMBL" id="ML977515">
    <property type="protein sequence ID" value="KAF2125708.1"/>
    <property type="molecule type" value="Genomic_DNA"/>
</dbReference>